<evidence type="ECO:0000313" key="6">
    <source>
        <dbReference type="Ensembl" id="ENSLLEP00000014961.1"/>
    </source>
</evidence>
<keyword evidence="7" id="KW-1185">Reference proteome</keyword>
<organism evidence="6 7">
    <name type="scientific">Leptobrachium leishanense</name>
    <name type="common">Leishan spiny toad</name>
    <dbReference type="NCBI Taxonomy" id="445787"/>
    <lineage>
        <taxon>Eukaryota</taxon>
        <taxon>Metazoa</taxon>
        <taxon>Chordata</taxon>
        <taxon>Craniata</taxon>
        <taxon>Vertebrata</taxon>
        <taxon>Euteleostomi</taxon>
        <taxon>Amphibia</taxon>
        <taxon>Batrachia</taxon>
        <taxon>Anura</taxon>
        <taxon>Pelobatoidea</taxon>
        <taxon>Megophryidae</taxon>
        <taxon>Leptobrachium</taxon>
    </lineage>
</organism>
<dbReference type="Pfam" id="PF01667">
    <property type="entry name" value="Ribosomal_S27e"/>
    <property type="match status" value="1"/>
</dbReference>
<reference evidence="6" key="2">
    <citation type="submission" date="2025-09" db="UniProtKB">
        <authorList>
            <consortium name="Ensembl"/>
        </authorList>
    </citation>
    <scope>IDENTIFICATION</scope>
</reference>
<dbReference type="Ensembl" id="ENSLLET00000015542.1">
    <property type="protein sequence ID" value="ENSLLEP00000014961.1"/>
    <property type="gene ID" value="ENSLLEG00000009534.1"/>
</dbReference>
<dbReference type="InterPro" id="IPR011332">
    <property type="entry name" value="Ribosomal_zn-bd"/>
</dbReference>
<evidence type="ECO:0000256" key="2">
    <source>
        <dbReference type="ARBA" id="ARBA00010919"/>
    </source>
</evidence>
<evidence type="ECO:0000313" key="7">
    <source>
        <dbReference type="Proteomes" id="UP000694569"/>
    </source>
</evidence>
<dbReference type="SUPFAM" id="SSF57829">
    <property type="entry name" value="Zn-binding ribosomal proteins"/>
    <property type="match status" value="1"/>
</dbReference>
<dbReference type="GO" id="GO:0006412">
    <property type="term" value="P:translation"/>
    <property type="evidence" value="ECO:0007669"/>
    <property type="project" value="InterPro"/>
</dbReference>
<evidence type="ECO:0000256" key="4">
    <source>
        <dbReference type="ARBA" id="ARBA00022980"/>
    </source>
</evidence>
<name>A0A8C5MI49_9ANUR</name>
<keyword evidence="5" id="KW-0687">Ribonucleoprotein</keyword>
<evidence type="ECO:0000256" key="3">
    <source>
        <dbReference type="ARBA" id="ARBA00022833"/>
    </source>
</evidence>
<dbReference type="Proteomes" id="UP000694569">
    <property type="component" value="Unplaced"/>
</dbReference>
<dbReference type="InterPro" id="IPR000592">
    <property type="entry name" value="Ribosomal_eS27"/>
</dbReference>
<dbReference type="OrthoDB" id="5567124at2759"/>
<dbReference type="GO" id="GO:0003735">
    <property type="term" value="F:structural constituent of ribosome"/>
    <property type="evidence" value="ECO:0007669"/>
    <property type="project" value="InterPro"/>
</dbReference>
<protein>
    <submittedName>
        <fullName evidence="6">Uncharacterized protein</fullName>
    </submittedName>
</protein>
<evidence type="ECO:0000256" key="5">
    <source>
        <dbReference type="ARBA" id="ARBA00023274"/>
    </source>
</evidence>
<evidence type="ECO:0000256" key="1">
    <source>
        <dbReference type="ARBA" id="ARBA00001947"/>
    </source>
</evidence>
<keyword evidence="4" id="KW-0689">Ribosomal protein</keyword>
<proteinExistence type="inferred from homology"/>
<keyword evidence="3" id="KW-0862">Zinc</keyword>
<sequence>NLVLCCSKITPVFSHAQTVVLCFMLHCSLQPTGAKARSTISCSAQSTQH</sequence>
<reference evidence="6" key="1">
    <citation type="submission" date="2025-08" db="UniProtKB">
        <authorList>
            <consortium name="Ensembl"/>
        </authorList>
    </citation>
    <scope>IDENTIFICATION</scope>
</reference>
<dbReference type="GO" id="GO:0005840">
    <property type="term" value="C:ribosome"/>
    <property type="evidence" value="ECO:0007669"/>
    <property type="project" value="UniProtKB-KW"/>
</dbReference>
<comment type="similarity">
    <text evidence="2">Belongs to the eukaryotic ribosomal protein eS27 family.</text>
</comment>
<comment type="cofactor">
    <cofactor evidence="1">
        <name>Zn(2+)</name>
        <dbReference type="ChEBI" id="CHEBI:29105"/>
    </cofactor>
</comment>
<dbReference type="AlphaFoldDB" id="A0A8C5MI49"/>
<dbReference type="GO" id="GO:1990904">
    <property type="term" value="C:ribonucleoprotein complex"/>
    <property type="evidence" value="ECO:0007669"/>
    <property type="project" value="UniProtKB-KW"/>
</dbReference>
<dbReference type="InterPro" id="IPR023407">
    <property type="entry name" value="Ribosomal_eS27_Zn-bd_dom_sf"/>
</dbReference>
<dbReference type="Gene3D" id="2.20.25.100">
    <property type="entry name" value="Zn-binding ribosomal proteins"/>
    <property type="match status" value="1"/>
</dbReference>
<accession>A0A8C5MI49</accession>